<evidence type="ECO:0000313" key="1">
    <source>
        <dbReference type="EMBL" id="ABI70653.1"/>
    </source>
</evidence>
<protein>
    <recommendedName>
        <fullName evidence="3">DP-EP family protein</fullName>
    </recommendedName>
</protein>
<dbReference type="STRING" id="318167.Sfri_0798"/>
<dbReference type="HOGENOM" id="CLU_2107341_0_0_6"/>
<accession>Q087B2</accession>
<dbReference type="InterPro" id="IPR008972">
    <property type="entry name" value="Cupredoxin"/>
</dbReference>
<gene>
    <name evidence="1" type="ordered locus">Sfri_0798</name>
</gene>
<dbReference type="SUPFAM" id="SSF49503">
    <property type="entry name" value="Cupredoxins"/>
    <property type="match status" value="1"/>
</dbReference>
<evidence type="ECO:0000313" key="2">
    <source>
        <dbReference type="Proteomes" id="UP000000684"/>
    </source>
</evidence>
<dbReference type="InterPro" id="IPR015078">
    <property type="entry name" value="DP-EP"/>
</dbReference>
<reference evidence="1 2" key="1">
    <citation type="submission" date="2006-08" db="EMBL/GenBank/DDBJ databases">
        <title>Complete sequence of Shewanella frigidimarina NCIMB 400.</title>
        <authorList>
            <consortium name="US DOE Joint Genome Institute"/>
            <person name="Copeland A."/>
            <person name="Lucas S."/>
            <person name="Lapidus A."/>
            <person name="Barry K."/>
            <person name="Detter J.C."/>
            <person name="Glavina del Rio T."/>
            <person name="Hammon N."/>
            <person name="Israni S."/>
            <person name="Dalin E."/>
            <person name="Tice H."/>
            <person name="Pitluck S."/>
            <person name="Fredrickson J.K."/>
            <person name="Kolker E."/>
            <person name="McCuel L.A."/>
            <person name="DiChristina T."/>
            <person name="Nealson K.H."/>
            <person name="Newman D."/>
            <person name="Tiedje J.M."/>
            <person name="Zhou J."/>
            <person name="Romine M.F."/>
            <person name="Culley D.E."/>
            <person name="Serres M."/>
            <person name="Chertkov O."/>
            <person name="Brettin T."/>
            <person name="Bruce D."/>
            <person name="Han C."/>
            <person name="Tapia R."/>
            <person name="Gilna P."/>
            <person name="Schmutz J."/>
            <person name="Larimer F."/>
            <person name="Land M."/>
            <person name="Hauser L."/>
            <person name="Kyrpides N."/>
            <person name="Mikhailova N."/>
            <person name="Richardson P."/>
        </authorList>
    </citation>
    <scope>NUCLEOTIDE SEQUENCE [LARGE SCALE GENOMIC DNA]</scope>
    <source>
        <strain evidence="1 2">NCIMB 400</strain>
    </source>
</reference>
<keyword evidence="2" id="KW-1185">Reference proteome</keyword>
<dbReference type="Gene3D" id="2.60.40.420">
    <property type="entry name" value="Cupredoxins - blue copper proteins"/>
    <property type="match status" value="1"/>
</dbReference>
<name>Q087B2_SHEFN</name>
<dbReference type="Proteomes" id="UP000000684">
    <property type="component" value="Chromosome"/>
</dbReference>
<sequence length="127" mass="13939">MENIMSNTQNTTTFFNLTVTLENGEPFFSYTNHDGTPKSGDVIITKNCTITYQLIDQTGKGLKFVGAAFMTPFDGIIDAVSTDGSLIHLTDLDEVSGNTQFQFVLSNTSNTLLVLSPDPEVINREHN</sequence>
<evidence type="ECO:0008006" key="3">
    <source>
        <dbReference type="Google" id="ProtNLM"/>
    </source>
</evidence>
<dbReference type="EMBL" id="CP000447">
    <property type="protein sequence ID" value="ABI70653.1"/>
    <property type="molecule type" value="Genomic_DNA"/>
</dbReference>
<proteinExistence type="predicted"/>
<dbReference type="KEGG" id="sfr:Sfri_0798"/>
<dbReference type="Pfam" id="PF08985">
    <property type="entry name" value="DP-EP"/>
    <property type="match status" value="1"/>
</dbReference>
<dbReference type="AlphaFoldDB" id="Q087B2"/>
<dbReference type="eggNOG" id="ENOG50340X5">
    <property type="taxonomic scope" value="Bacteria"/>
</dbReference>
<organism evidence="1 2">
    <name type="scientific">Shewanella frigidimarina (strain NCIMB 400)</name>
    <dbReference type="NCBI Taxonomy" id="318167"/>
    <lineage>
        <taxon>Bacteria</taxon>
        <taxon>Pseudomonadati</taxon>
        <taxon>Pseudomonadota</taxon>
        <taxon>Gammaproteobacteria</taxon>
        <taxon>Alteromonadales</taxon>
        <taxon>Shewanellaceae</taxon>
        <taxon>Shewanella</taxon>
    </lineage>
</organism>